<dbReference type="AlphaFoldDB" id="A0A2G1VXM6"/>
<organism evidence="1 2">
    <name type="scientific">Rhodopirellula bahusiensis</name>
    <dbReference type="NCBI Taxonomy" id="2014065"/>
    <lineage>
        <taxon>Bacteria</taxon>
        <taxon>Pseudomonadati</taxon>
        <taxon>Planctomycetota</taxon>
        <taxon>Planctomycetia</taxon>
        <taxon>Pirellulales</taxon>
        <taxon>Pirellulaceae</taxon>
        <taxon>Rhodopirellula</taxon>
    </lineage>
</organism>
<proteinExistence type="predicted"/>
<reference evidence="1 2" key="1">
    <citation type="submission" date="2017-06" db="EMBL/GenBank/DDBJ databases">
        <title>Description of Rhodopirellula bahusiensis sp. nov.</title>
        <authorList>
            <person name="Kizina J."/>
            <person name="Harder J."/>
        </authorList>
    </citation>
    <scope>NUCLEOTIDE SEQUENCE [LARGE SCALE GENOMIC DNA]</scope>
    <source>
        <strain evidence="1 2">SWK21</strain>
    </source>
</reference>
<gene>
    <name evidence="1" type="ORF">CEE69_30740</name>
</gene>
<accession>A0A2G1VXM6</accession>
<comment type="caution">
    <text evidence="1">The sequence shown here is derived from an EMBL/GenBank/DDBJ whole genome shotgun (WGS) entry which is preliminary data.</text>
</comment>
<evidence type="ECO:0000313" key="2">
    <source>
        <dbReference type="Proteomes" id="UP000225740"/>
    </source>
</evidence>
<dbReference type="Proteomes" id="UP000225740">
    <property type="component" value="Unassembled WGS sequence"/>
</dbReference>
<dbReference type="EMBL" id="NIZW01000048">
    <property type="protein sequence ID" value="PHQ31481.1"/>
    <property type="molecule type" value="Genomic_DNA"/>
</dbReference>
<keyword evidence="2" id="KW-1185">Reference proteome</keyword>
<sequence length="75" mass="8243">MVRGDVEYSIDDLAQGEDASSLPQISTLTRLNGIFDPEWGECIGGATDAFCARKRLTFSPCCETLGGMRKHDHDH</sequence>
<name>A0A2G1VXM6_9BACT</name>
<evidence type="ECO:0000313" key="1">
    <source>
        <dbReference type="EMBL" id="PHQ31481.1"/>
    </source>
</evidence>
<protein>
    <submittedName>
        <fullName evidence="1">Uncharacterized protein</fullName>
    </submittedName>
</protein>